<evidence type="ECO:0000256" key="7">
    <source>
        <dbReference type="RuleBase" id="RU363032"/>
    </source>
</evidence>
<evidence type="ECO:0000256" key="4">
    <source>
        <dbReference type="ARBA" id="ARBA00022692"/>
    </source>
</evidence>
<evidence type="ECO:0000259" key="8">
    <source>
        <dbReference type="PROSITE" id="PS50928"/>
    </source>
</evidence>
<feature type="transmembrane region" description="Helical" evidence="7">
    <location>
        <begin position="150"/>
        <end position="171"/>
    </location>
</feature>
<feature type="transmembrane region" description="Helical" evidence="7">
    <location>
        <begin position="242"/>
        <end position="261"/>
    </location>
</feature>
<dbReference type="Pfam" id="PF12911">
    <property type="entry name" value="OppC_N"/>
    <property type="match status" value="1"/>
</dbReference>
<comment type="subcellular location">
    <subcellularLocation>
        <location evidence="1 7">Cell membrane</location>
        <topology evidence="1 7">Multi-pass membrane protein</topology>
    </subcellularLocation>
</comment>
<dbReference type="InterPro" id="IPR035906">
    <property type="entry name" value="MetI-like_sf"/>
</dbReference>
<reference evidence="9 10" key="1">
    <citation type="journal article" date="2017" name="Environ. Microbiol.">
        <title>Genomic and physiological analyses of 'Reinekea forsetii' reveal a versatile opportunistic lifestyle during spring algae blooms.</title>
        <authorList>
            <person name="Avci B."/>
            <person name="Hahnke R.L."/>
            <person name="Chafee M."/>
            <person name="Fischer T."/>
            <person name="Gruber-Vodicka H."/>
            <person name="Tegetmeyer H.E."/>
            <person name="Harder J."/>
            <person name="Fuchs B.M."/>
            <person name="Amann R.I."/>
            <person name="Teeling H."/>
        </authorList>
    </citation>
    <scope>NUCLEOTIDE SEQUENCE [LARGE SCALE GENOMIC DNA]</scope>
    <source>
        <strain evidence="9 10">Hel1_31_D35</strain>
    </source>
</reference>
<dbReference type="InterPro" id="IPR050366">
    <property type="entry name" value="BP-dependent_transpt_permease"/>
</dbReference>
<proteinExistence type="inferred from homology"/>
<protein>
    <submittedName>
        <fullName evidence="9">Dipeptide-binding protein ABC transporter, permease protein DppC</fullName>
    </submittedName>
</protein>
<dbReference type="GO" id="GO:0055085">
    <property type="term" value="P:transmembrane transport"/>
    <property type="evidence" value="ECO:0007669"/>
    <property type="project" value="InterPro"/>
</dbReference>
<feature type="transmembrane region" description="Helical" evidence="7">
    <location>
        <begin position="50"/>
        <end position="72"/>
    </location>
</feature>
<dbReference type="SUPFAM" id="SSF161098">
    <property type="entry name" value="MetI-like"/>
    <property type="match status" value="1"/>
</dbReference>
<evidence type="ECO:0000256" key="1">
    <source>
        <dbReference type="ARBA" id="ARBA00004651"/>
    </source>
</evidence>
<dbReference type="RefSeq" id="WP_227003733.1">
    <property type="nucleotide sequence ID" value="NZ_CP011797.1"/>
</dbReference>
<evidence type="ECO:0000313" key="10">
    <source>
        <dbReference type="Proteomes" id="UP000229757"/>
    </source>
</evidence>
<feature type="transmembrane region" description="Helical" evidence="7">
    <location>
        <begin position="281"/>
        <end position="304"/>
    </location>
</feature>
<dbReference type="Gene3D" id="1.10.3720.10">
    <property type="entry name" value="MetI-like"/>
    <property type="match status" value="1"/>
</dbReference>
<dbReference type="PANTHER" id="PTHR43386:SF1">
    <property type="entry name" value="D,D-DIPEPTIDE TRANSPORT SYSTEM PERMEASE PROTEIN DDPC-RELATED"/>
    <property type="match status" value="1"/>
</dbReference>
<dbReference type="PROSITE" id="PS50928">
    <property type="entry name" value="ABC_TM1"/>
    <property type="match status" value="1"/>
</dbReference>
<name>A0A2K8KKF6_9GAMM</name>
<keyword evidence="5 7" id="KW-1133">Transmembrane helix</keyword>
<evidence type="ECO:0000256" key="6">
    <source>
        <dbReference type="ARBA" id="ARBA00023136"/>
    </source>
</evidence>
<comment type="similarity">
    <text evidence="7">Belongs to the binding-protein-dependent transport system permease family.</text>
</comment>
<keyword evidence="4 7" id="KW-0812">Transmembrane</keyword>
<dbReference type="GO" id="GO:0005886">
    <property type="term" value="C:plasma membrane"/>
    <property type="evidence" value="ECO:0007669"/>
    <property type="project" value="UniProtKB-SubCell"/>
</dbReference>
<evidence type="ECO:0000313" key="9">
    <source>
        <dbReference type="EMBL" id="ATX75460.1"/>
    </source>
</evidence>
<dbReference type="PANTHER" id="PTHR43386">
    <property type="entry name" value="OLIGOPEPTIDE TRANSPORT SYSTEM PERMEASE PROTEIN APPC"/>
    <property type="match status" value="1"/>
</dbReference>
<evidence type="ECO:0000256" key="5">
    <source>
        <dbReference type="ARBA" id="ARBA00022989"/>
    </source>
</evidence>
<keyword evidence="2 7" id="KW-0813">Transport</keyword>
<dbReference type="AlphaFoldDB" id="A0A2K8KKF6"/>
<accession>A0A2K8KKF6</accession>
<dbReference type="KEGG" id="rfo:REIFOR_00283"/>
<evidence type="ECO:0000256" key="2">
    <source>
        <dbReference type="ARBA" id="ARBA00022448"/>
    </source>
</evidence>
<evidence type="ECO:0000256" key="3">
    <source>
        <dbReference type="ARBA" id="ARBA00022475"/>
    </source>
</evidence>
<gene>
    <name evidence="9" type="primary">dppC</name>
    <name evidence="9" type="ORF">REIFOR_00283</name>
</gene>
<dbReference type="CDD" id="cd06261">
    <property type="entry name" value="TM_PBP2"/>
    <property type="match status" value="1"/>
</dbReference>
<feature type="transmembrane region" description="Helical" evidence="7">
    <location>
        <begin position="115"/>
        <end position="138"/>
    </location>
</feature>
<keyword evidence="6 7" id="KW-0472">Membrane</keyword>
<feature type="transmembrane region" description="Helical" evidence="7">
    <location>
        <begin position="177"/>
        <end position="193"/>
    </location>
</feature>
<organism evidence="9 10">
    <name type="scientific">Reinekea forsetii</name>
    <dbReference type="NCBI Taxonomy" id="1336806"/>
    <lineage>
        <taxon>Bacteria</taxon>
        <taxon>Pseudomonadati</taxon>
        <taxon>Pseudomonadota</taxon>
        <taxon>Gammaproteobacteria</taxon>
        <taxon>Oceanospirillales</taxon>
        <taxon>Saccharospirillaceae</taxon>
        <taxon>Reinekea</taxon>
    </lineage>
</organism>
<dbReference type="InterPro" id="IPR025966">
    <property type="entry name" value="OppC_N"/>
</dbReference>
<dbReference type="Pfam" id="PF00528">
    <property type="entry name" value="BPD_transp_1"/>
    <property type="match status" value="1"/>
</dbReference>
<sequence>MGDLLLNKNMVRNTDTKLDPELSQHSQNSATSEQHDWRQQTWYILSQNPISMFSIVLFLIFILVGITGPFWVPFDPIASDTSIALQAPSFLHLFGTDHLGRDVFSRVVVATRLDLWIALSAVSISALVGTSLGCLAGYFGGWYDRIIGRIADTILAFPLFVLAMGIVAVLGNSLTNVIYATALINIPFFIRVARAEVTIQRNHQYVQAALLSGNTHLRTLVFHIFPNCLPALMVQMSLNMGWAILNAAGLSFIGLGVRPPVAEWGIMVAEGANYIISGEWWLVLFPGLILMLAVFCFNLLGDALRDLVDPQKRT</sequence>
<dbReference type="InterPro" id="IPR000515">
    <property type="entry name" value="MetI-like"/>
</dbReference>
<dbReference type="Proteomes" id="UP000229757">
    <property type="component" value="Chromosome"/>
</dbReference>
<keyword evidence="10" id="KW-1185">Reference proteome</keyword>
<keyword evidence="3" id="KW-1003">Cell membrane</keyword>
<feature type="domain" description="ABC transmembrane type-1" evidence="8">
    <location>
        <begin position="111"/>
        <end position="301"/>
    </location>
</feature>
<dbReference type="EMBL" id="CP011797">
    <property type="protein sequence ID" value="ATX75460.1"/>
    <property type="molecule type" value="Genomic_DNA"/>
</dbReference>